<sequence>MSALPSRYCTALMAHVPYINPSHSVVILHLSASYQLFYTSEIRGLGSYKGAAHELNPMPSPVPPSRPSATLQPLLLSVGPCRPTLG</sequence>
<protein>
    <submittedName>
        <fullName evidence="1">Unplaced genomic scaffold scaffold_92, whole genome shotgun sequence</fullName>
    </submittedName>
</protein>
<gene>
    <name evidence="1" type="ORF">PISMIDRAFT_13364</name>
</gene>
<dbReference type="HOGENOM" id="CLU_2688745_0_0_1"/>
<evidence type="ECO:0000313" key="2">
    <source>
        <dbReference type="Proteomes" id="UP000054018"/>
    </source>
</evidence>
<name>A0A0C9YT51_9AGAM</name>
<reference evidence="1 2" key="1">
    <citation type="submission" date="2014-04" db="EMBL/GenBank/DDBJ databases">
        <authorList>
            <consortium name="DOE Joint Genome Institute"/>
            <person name="Kuo A."/>
            <person name="Kohler A."/>
            <person name="Costa M.D."/>
            <person name="Nagy L.G."/>
            <person name="Floudas D."/>
            <person name="Copeland A."/>
            <person name="Barry K.W."/>
            <person name="Cichocki N."/>
            <person name="Veneault-Fourrey C."/>
            <person name="LaButti K."/>
            <person name="Lindquist E.A."/>
            <person name="Lipzen A."/>
            <person name="Lundell T."/>
            <person name="Morin E."/>
            <person name="Murat C."/>
            <person name="Sun H."/>
            <person name="Tunlid A."/>
            <person name="Henrissat B."/>
            <person name="Grigoriev I.V."/>
            <person name="Hibbett D.S."/>
            <person name="Martin F."/>
            <person name="Nordberg H.P."/>
            <person name="Cantor M.N."/>
            <person name="Hua S.X."/>
        </authorList>
    </citation>
    <scope>NUCLEOTIDE SEQUENCE [LARGE SCALE GENOMIC DNA]</scope>
    <source>
        <strain evidence="1 2">441</strain>
    </source>
</reference>
<dbReference type="AlphaFoldDB" id="A0A0C9YT51"/>
<evidence type="ECO:0000313" key="1">
    <source>
        <dbReference type="EMBL" id="KIK19881.1"/>
    </source>
</evidence>
<dbReference type="Proteomes" id="UP000054018">
    <property type="component" value="Unassembled WGS sequence"/>
</dbReference>
<keyword evidence="2" id="KW-1185">Reference proteome</keyword>
<proteinExistence type="predicted"/>
<organism evidence="1 2">
    <name type="scientific">Pisolithus microcarpus 441</name>
    <dbReference type="NCBI Taxonomy" id="765257"/>
    <lineage>
        <taxon>Eukaryota</taxon>
        <taxon>Fungi</taxon>
        <taxon>Dikarya</taxon>
        <taxon>Basidiomycota</taxon>
        <taxon>Agaricomycotina</taxon>
        <taxon>Agaricomycetes</taxon>
        <taxon>Agaricomycetidae</taxon>
        <taxon>Boletales</taxon>
        <taxon>Sclerodermatineae</taxon>
        <taxon>Pisolithaceae</taxon>
        <taxon>Pisolithus</taxon>
    </lineage>
</organism>
<accession>A0A0C9YT51</accession>
<reference evidence="2" key="2">
    <citation type="submission" date="2015-01" db="EMBL/GenBank/DDBJ databases">
        <title>Evolutionary Origins and Diversification of the Mycorrhizal Mutualists.</title>
        <authorList>
            <consortium name="DOE Joint Genome Institute"/>
            <consortium name="Mycorrhizal Genomics Consortium"/>
            <person name="Kohler A."/>
            <person name="Kuo A."/>
            <person name="Nagy L.G."/>
            <person name="Floudas D."/>
            <person name="Copeland A."/>
            <person name="Barry K.W."/>
            <person name="Cichocki N."/>
            <person name="Veneault-Fourrey C."/>
            <person name="LaButti K."/>
            <person name="Lindquist E.A."/>
            <person name="Lipzen A."/>
            <person name="Lundell T."/>
            <person name="Morin E."/>
            <person name="Murat C."/>
            <person name="Riley R."/>
            <person name="Ohm R."/>
            <person name="Sun H."/>
            <person name="Tunlid A."/>
            <person name="Henrissat B."/>
            <person name="Grigoriev I.V."/>
            <person name="Hibbett D.S."/>
            <person name="Martin F."/>
        </authorList>
    </citation>
    <scope>NUCLEOTIDE SEQUENCE [LARGE SCALE GENOMIC DNA]</scope>
    <source>
        <strain evidence="2">441</strain>
    </source>
</reference>
<dbReference type="EMBL" id="KN833776">
    <property type="protein sequence ID" value="KIK19881.1"/>
    <property type="molecule type" value="Genomic_DNA"/>
</dbReference>